<dbReference type="InterPro" id="IPR011990">
    <property type="entry name" value="TPR-like_helical_dom_sf"/>
</dbReference>
<evidence type="ECO:0000256" key="2">
    <source>
        <dbReference type="SAM" id="MobiDB-lite"/>
    </source>
</evidence>
<dbReference type="InterPro" id="IPR019734">
    <property type="entry name" value="TPR_rpt"/>
</dbReference>
<feature type="region of interest" description="Disordered" evidence="2">
    <location>
        <begin position="152"/>
        <end position="183"/>
    </location>
</feature>
<comment type="caution">
    <text evidence="3">The sequence shown here is derived from an EMBL/GenBank/DDBJ whole genome shotgun (WGS) entry which is preliminary data.</text>
</comment>
<reference evidence="3" key="1">
    <citation type="submission" date="2013-04" db="EMBL/GenBank/DDBJ databases">
        <title>The genome sequencing project of 58 acetic acid bacteria.</title>
        <authorList>
            <person name="Okamoto-Kainuma A."/>
            <person name="Ishikawa M."/>
            <person name="Umino S."/>
            <person name="Koizumi Y."/>
            <person name="Shiwa Y."/>
            <person name="Yoshikawa H."/>
            <person name="Matsutani M."/>
            <person name="Matsushita K."/>
        </authorList>
    </citation>
    <scope>NUCLEOTIDE SEQUENCE</scope>
    <source>
        <strain evidence="3">DSM 12717</strain>
    </source>
</reference>
<dbReference type="Proteomes" id="UP001060895">
    <property type="component" value="Unassembled WGS sequence"/>
</dbReference>
<feature type="compositionally biased region" description="Low complexity" evidence="2">
    <location>
        <begin position="153"/>
        <end position="167"/>
    </location>
</feature>
<evidence type="ECO:0000256" key="1">
    <source>
        <dbReference type="SAM" id="Coils"/>
    </source>
</evidence>
<sequence>MRPVAFRLLSSFRNRGTLPPRARGVLLLTLLAGLSPLAVRAQDSDQMTSREGIALQNQIMDLRQQLSQMQSAMPGPQAPGVLPPPSPSAGGNGGSPVAGGGDLTAQLLDRVMTLEQQVRDMRGQLDQLTNQVQQQNATLAKQIDDMNFAMQNGGHPAARPAAADAPAVGGGDEDGAPAPAARRTPETVLHDGNAALMHGDYAGAQAAAKQVLAGPRGPLQIDAQFLLAQSLAGQKQYRQSAVAYYDTYNRSPRSGRAPDALLGVAASLLAMGDKNSACQALAKLKSEFPSPAPRVKTAEAAYRTRAACH</sequence>
<evidence type="ECO:0008006" key="5">
    <source>
        <dbReference type="Google" id="ProtNLM"/>
    </source>
</evidence>
<name>A0ABQ0P6M3_9PROT</name>
<dbReference type="Gene3D" id="1.25.40.10">
    <property type="entry name" value="Tetratricopeptide repeat domain"/>
    <property type="match status" value="1"/>
</dbReference>
<dbReference type="EMBL" id="BAQP01000100">
    <property type="protein sequence ID" value="GBQ24441.1"/>
    <property type="molecule type" value="Genomic_DNA"/>
</dbReference>
<feature type="compositionally biased region" description="Gly residues" evidence="2">
    <location>
        <begin position="90"/>
        <end position="102"/>
    </location>
</feature>
<evidence type="ECO:0000313" key="4">
    <source>
        <dbReference type="Proteomes" id="UP001060895"/>
    </source>
</evidence>
<feature type="region of interest" description="Disordered" evidence="2">
    <location>
        <begin position="67"/>
        <end position="102"/>
    </location>
</feature>
<feature type="coiled-coil region" evidence="1">
    <location>
        <begin position="111"/>
        <end position="145"/>
    </location>
</feature>
<proteinExistence type="predicted"/>
<evidence type="ECO:0000313" key="3">
    <source>
        <dbReference type="EMBL" id="GBQ24441.1"/>
    </source>
</evidence>
<gene>
    <name evidence="3" type="ORF">AA12717_1786</name>
</gene>
<keyword evidence="1" id="KW-0175">Coiled coil</keyword>
<dbReference type="Pfam" id="PF13174">
    <property type="entry name" value="TPR_6"/>
    <property type="match status" value="1"/>
</dbReference>
<protein>
    <recommendedName>
        <fullName evidence="5">TolA-binding protein</fullName>
    </recommendedName>
</protein>
<organism evidence="3 4">
    <name type="scientific">Gluconacetobacter sacchari DSM 12717</name>
    <dbReference type="NCBI Taxonomy" id="1307940"/>
    <lineage>
        <taxon>Bacteria</taxon>
        <taxon>Pseudomonadati</taxon>
        <taxon>Pseudomonadota</taxon>
        <taxon>Alphaproteobacteria</taxon>
        <taxon>Acetobacterales</taxon>
        <taxon>Acetobacteraceae</taxon>
        <taxon>Gluconacetobacter</taxon>
    </lineage>
</organism>
<dbReference type="SUPFAM" id="SSF48452">
    <property type="entry name" value="TPR-like"/>
    <property type="match status" value="1"/>
</dbReference>
<keyword evidence="4" id="KW-1185">Reference proteome</keyword>
<dbReference type="RefSeq" id="WP_246387284.1">
    <property type="nucleotide sequence ID" value="NZ_BAQP01000100.1"/>
</dbReference>
<accession>A0ABQ0P6M3</accession>